<dbReference type="AlphaFoldDB" id="A0A553PSH6"/>
<dbReference type="Proteomes" id="UP000318571">
    <property type="component" value="Chromosome 12"/>
</dbReference>
<dbReference type="GO" id="GO:0003677">
    <property type="term" value="F:DNA binding"/>
    <property type="evidence" value="ECO:0007669"/>
    <property type="project" value="InterPro"/>
</dbReference>
<accession>A0A553PSH6</accession>
<keyword evidence="2" id="KW-1185">Reference proteome</keyword>
<evidence type="ECO:0000313" key="1">
    <source>
        <dbReference type="EMBL" id="TRY80632.1"/>
    </source>
</evidence>
<dbReference type="EMBL" id="VCGU01000001">
    <property type="protein sequence ID" value="TRY80632.1"/>
    <property type="molecule type" value="Genomic_DNA"/>
</dbReference>
<dbReference type="Pfam" id="PF02961">
    <property type="entry name" value="SAM_BAF"/>
    <property type="match status" value="1"/>
</dbReference>
<gene>
    <name evidence="1" type="ORF">TCAL_14462</name>
</gene>
<protein>
    <submittedName>
        <fullName evidence="1">Uncharacterized protein</fullName>
    </submittedName>
</protein>
<dbReference type="InterPro" id="IPR036617">
    <property type="entry name" value="BAF_sf"/>
</dbReference>
<organism evidence="1 2">
    <name type="scientific">Tigriopus californicus</name>
    <name type="common">Marine copepod</name>
    <dbReference type="NCBI Taxonomy" id="6832"/>
    <lineage>
        <taxon>Eukaryota</taxon>
        <taxon>Metazoa</taxon>
        <taxon>Ecdysozoa</taxon>
        <taxon>Arthropoda</taxon>
        <taxon>Crustacea</taxon>
        <taxon>Multicrustacea</taxon>
        <taxon>Hexanauplia</taxon>
        <taxon>Copepoda</taxon>
        <taxon>Harpacticoida</taxon>
        <taxon>Harpacticidae</taxon>
        <taxon>Tigriopus</taxon>
    </lineage>
</organism>
<proteinExistence type="predicted"/>
<dbReference type="Gene3D" id="1.10.150.40">
    <property type="entry name" value="Barrier-to-autointegration factor, BAF"/>
    <property type="match status" value="1"/>
</dbReference>
<reference evidence="1 2" key="1">
    <citation type="journal article" date="2018" name="Nat. Ecol. Evol.">
        <title>Genomic signatures of mitonuclear coevolution across populations of Tigriopus californicus.</title>
        <authorList>
            <person name="Barreto F.S."/>
            <person name="Watson E.T."/>
            <person name="Lima T.G."/>
            <person name="Willett C.S."/>
            <person name="Edmands S."/>
            <person name="Li W."/>
            <person name="Burton R.S."/>
        </authorList>
    </citation>
    <scope>NUCLEOTIDE SEQUENCE [LARGE SCALE GENOMIC DNA]</scope>
    <source>
        <strain evidence="1 2">San Diego</strain>
    </source>
</reference>
<evidence type="ECO:0000313" key="2">
    <source>
        <dbReference type="Proteomes" id="UP000318571"/>
    </source>
</evidence>
<comment type="caution">
    <text evidence="1">The sequence shown here is derived from an EMBL/GenBank/DDBJ whole genome shotgun (WGS) entry which is preliminary data.</text>
</comment>
<dbReference type="InterPro" id="IPR004122">
    <property type="entry name" value="BAF_prot"/>
</dbReference>
<name>A0A553PSH6_TIGCA</name>
<sequence length="82" mass="9411">MENTFINTRIQGKSVTDIPGIDAYYGKILARNGFSSAQEVLTKCTSLGMDKETCKRWFMQMEIDKFNASRAFNALDAYSRKW</sequence>
<dbReference type="SUPFAM" id="SSF47798">
    <property type="entry name" value="Barrier-to-autointegration factor, BAF"/>
    <property type="match status" value="1"/>
</dbReference>